<organism evidence="2 3">
    <name type="scientific">Plectonema cf. radiosum LEGE 06105</name>
    <dbReference type="NCBI Taxonomy" id="945769"/>
    <lineage>
        <taxon>Bacteria</taxon>
        <taxon>Bacillati</taxon>
        <taxon>Cyanobacteriota</taxon>
        <taxon>Cyanophyceae</taxon>
        <taxon>Oscillatoriophycideae</taxon>
        <taxon>Oscillatoriales</taxon>
        <taxon>Microcoleaceae</taxon>
        <taxon>Plectonema</taxon>
    </lineage>
</organism>
<dbReference type="RefSeq" id="WP_193920684.1">
    <property type="nucleotide sequence ID" value="NZ_JADEWL010000037.1"/>
</dbReference>
<keyword evidence="1" id="KW-0472">Membrane</keyword>
<comment type="caution">
    <text evidence="2">The sequence shown here is derived from an EMBL/GenBank/DDBJ whole genome shotgun (WGS) entry which is preliminary data.</text>
</comment>
<name>A0A8J7FGY4_9CYAN</name>
<evidence type="ECO:0000313" key="2">
    <source>
        <dbReference type="EMBL" id="MBE9213611.1"/>
    </source>
</evidence>
<keyword evidence="3" id="KW-1185">Reference proteome</keyword>
<feature type="transmembrane region" description="Helical" evidence="1">
    <location>
        <begin position="28"/>
        <end position="46"/>
    </location>
</feature>
<accession>A0A8J7FGY4</accession>
<dbReference type="Proteomes" id="UP000620559">
    <property type="component" value="Unassembled WGS sequence"/>
</dbReference>
<protein>
    <submittedName>
        <fullName evidence="2">Uncharacterized protein</fullName>
    </submittedName>
</protein>
<dbReference type="EMBL" id="JADEWL010000037">
    <property type="protein sequence ID" value="MBE9213611.1"/>
    <property type="molecule type" value="Genomic_DNA"/>
</dbReference>
<keyword evidence="1" id="KW-0812">Transmembrane</keyword>
<keyword evidence="1" id="KW-1133">Transmembrane helix</keyword>
<evidence type="ECO:0000313" key="3">
    <source>
        <dbReference type="Proteomes" id="UP000620559"/>
    </source>
</evidence>
<evidence type="ECO:0000256" key="1">
    <source>
        <dbReference type="SAM" id="Phobius"/>
    </source>
</evidence>
<gene>
    <name evidence="2" type="ORF">IQ247_13200</name>
</gene>
<proteinExistence type="predicted"/>
<reference evidence="2" key="1">
    <citation type="submission" date="2020-10" db="EMBL/GenBank/DDBJ databases">
        <authorList>
            <person name="Castelo-Branco R."/>
            <person name="Eusebio N."/>
            <person name="Adriana R."/>
            <person name="Vieira A."/>
            <person name="Brugerolle De Fraissinette N."/>
            <person name="Rezende De Castro R."/>
            <person name="Schneider M.P."/>
            <person name="Vasconcelos V."/>
            <person name="Leao P.N."/>
        </authorList>
    </citation>
    <scope>NUCLEOTIDE SEQUENCE</scope>
    <source>
        <strain evidence="2">LEGE 06105</strain>
    </source>
</reference>
<dbReference type="AlphaFoldDB" id="A0A8J7FGY4"/>
<sequence length="80" mass="8873">MFFNAKGRGGKRGVTRSFFTPIFNSRQIQLILFSIITAFIIIGCGVSTTQNISSNSDYTTSQTRVVKHAMGEVSVETFNF</sequence>